<dbReference type="SUPFAM" id="SSF56281">
    <property type="entry name" value="Metallo-hydrolase/oxidoreductase"/>
    <property type="match status" value="1"/>
</dbReference>
<proteinExistence type="predicted"/>
<dbReference type="AlphaFoldDB" id="A0A8J3AM39"/>
<dbReference type="Proteomes" id="UP000642180">
    <property type="component" value="Unassembled WGS sequence"/>
</dbReference>
<protein>
    <recommendedName>
        <fullName evidence="1">Metallo-beta-lactamase domain-containing protein</fullName>
    </recommendedName>
</protein>
<dbReference type="EMBL" id="BMDI01000001">
    <property type="protein sequence ID" value="GGI17202.1"/>
    <property type="molecule type" value="Genomic_DNA"/>
</dbReference>
<dbReference type="PANTHER" id="PTHR43041">
    <property type="entry name" value="HYDROLASE, METALLO-BETA-LACTAMASE SUPERFAMILY"/>
    <property type="match status" value="1"/>
</dbReference>
<dbReference type="RefSeq" id="WP_188379959.1">
    <property type="nucleotide sequence ID" value="NZ_BMDI01000001.1"/>
</dbReference>
<gene>
    <name evidence="2" type="ORF">GCM10008066_07800</name>
</gene>
<dbReference type="InterPro" id="IPR001279">
    <property type="entry name" value="Metallo-B-lactamas"/>
</dbReference>
<organism evidence="2 3">
    <name type="scientific">Oxalicibacterium faecigallinarum</name>
    <dbReference type="NCBI Taxonomy" id="573741"/>
    <lineage>
        <taxon>Bacteria</taxon>
        <taxon>Pseudomonadati</taxon>
        <taxon>Pseudomonadota</taxon>
        <taxon>Betaproteobacteria</taxon>
        <taxon>Burkholderiales</taxon>
        <taxon>Oxalobacteraceae</taxon>
        <taxon>Oxalicibacterium</taxon>
    </lineage>
</organism>
<evidence type="ECO:0000313" key="3">
    <source>
        <dbReference type="Proteomes" id="UP000642180"/>
    </source>
</evidence>
<name>A0A8J3AM39_9BURK</name>
<comment type="caution">
    <text evidence="2">The sequence shown here is derived from an EMBL/GenBank/DDBJ whole genome shotgun (WGS) entry which is preliminary data.</text>
</comment>
<feature type="domain" description="Metallo-beta-lactamase" evidence="1">
    <location>
        <begin position="28"/>
        <end position="220"/>
    </location>
</feature>
<keyword evidence="3" id="KW-1185">Reference proteome</keyword>
<sequence length="262" mass="29782">MAIELFNNGRHICLMFSDLADEDGESVQSNQFLIVEGDNGILLDPGGVLTYNELYMAMSKYFPPKQLQYIFASHADPDIIASLPRWLNGSQTKLLISRIWSRFVPHFCPQGKTEDRIIALPDEGTLFPFGTTTFQILPAHFLHAEGNLQFYDPTSRILFSGDMGASMMKPEHAAAIVTDFDSHVPYMKGFHTRYMVSNKVCRYWAAMVREIDPEWIVPQHGAPMKGRQVITRFLDWIDTLDCGVDLMTRSMYMPPHKVSIAL</sequence>
<dbReference type="PANTHER" id="PTHR43041:SF1">
    <property type="entry name" value="METALLO-BETA-LACTAMASE DOMAIN-CONTAINING PROTEIN"/>
    <property type="match status" value="1"/>
</dbReference>
<dbReference type="SMART" id="SM00849">
    <property type="entry name" value="Lactamase_B"/>
    <property type="match status" value="1"/>
</dbReference>
<dbReference type="InterPro" id="IPR045761">
    <property type="entry name" value="ODP_dom"/>
</dbReference>
<evidence type="ECO:0000259" key="1">
    <source>
        <dbReference type="SMART" id="SM00849"/>
    </source>
</evidence>
<evidence type="ECO:0000313" key="2">
    <source>
        <dbReference type="EMBL" id="GGI17202.1"/>
    </source>
</evidence>
<accession>A0A8J3AM39</accession>
<dbReference type="Gene3D" id="3.60.15.10">
    <property type="entry name" value="Ribonuclease Z/Hydroxyacylglutathione hydrolase-like"/>
    <property type="match status" value="1"/>
</dbReference>
<reference evidence="3" key="1">
    <citation type="journal article" date="2019" name="Int. J. Syst. Evol. Microbiol.">
        <title>The Global Catalogue of Microorganisms (GCM) 10K type strain sequencing project: providing services to taxonomists for standard genome sequencing and annotation.</title>
        <authorList>
            <consortium name="The Broad Institute Genomics Platform"/>
            <consortium name="The Broad Institute Genome Sequencing Center for Infectious Disease"/>
            <person name="Wu L."/>
            <person name="Ma J."/>
        </authorList>
    </citation>
    <scope>NUCLEOTIDE SEQUENCE [LARGE SCALE GENOMIC DNA]</scope>
    <source>
        <strain evidence="3">CCM 2767</strain>
    </source>
</reference>
<dbReference type="Pfam" id="PF19583">
    <property type="entry name" value="ODP"/>
    <property type="match status" value="1"/>
</dbReference>
<dbReference type="InterPro" id="IPR036866">
    <property type="entry name" value="RibonucZ/Hydroxyglut_hydro"/>
</dbReference>